<evidence type="ECO:0000313" key="4">
    <source>
        <dbReference type="Proteomes" id="UP000608579"/>
    </source>
</evidence>
<evidence type="ECO:0000259" key="2">
    <source>
        <dbReference type="Pfam" id="PF16653"/>
    </source>
</evidence>
<dbReference type="Gene3D" id="3.30.360.10">
    <property type="entry name" value="Dihydrodipicolinate Reductase, domain 2"/>
    <property type="match status" value="1"/>
</dbReference>
<dbReference type="InterPro" id="IPR032095">
    <property type="entry name" value="Sacchrp_dh-like_C"/>
</dbReference>
<name>A0A832ZYJ0_CALS0</name>
<reference evidence="3" key="1">
    <citation type="journal article" date="2020" name="ISME J.">
        <title>Gammaproteobacteria mediating utilization of methyl-, sulfur- and petroleum organic compounds in deep ocean hydrothermal plumes.</title>
        <authorList>
            <person name="Zhou Z."/>
            <person name="Liu Y."/>
            <person name="Pan J."/>
            <person name="Cron B.R."/>
            <person name="Toner B.M."/>
            <person name="Anantharaman K."/>
            <person name="Breier J.A."/>
            <person name="Dick G.J."/>
            <person name="Li M."/>
        </authorList>
    </citation>
    <scope>NUCLEOTIDE SEQUENCE</scope>
    <source>
        <strain evidence="3">SZUA-1515</strain>
    </source>
</reference>
<dbReference type="Pfam" id="PF16653">
    <property type="entry name" value="Sacchrp_dh_C"/>
    <property type="match status" value="1"/>
</dbReference>
<dbReference type="InterPro" id="IPR036291">
    <property type="entry name" value="NAD(P)-bd_dom_sf"/>
</dbReference>
<feature type="domain" description="Saccharopine dehydrogenase NADP binding" evidence="1">
    <location>
        <begin position="3"/>
        <end position="121"/>
    </location>
</feature>
<gene>
    <name evidence="3" type="ORF">EYH45_03955</name>
</gene>
<organism evidence="3 4">
    <name type="scientific">Caldiarchaeum subterraneum</name>
    <dbReference type="NCBI Taxonomy" id="311458"/>
    <lineage>
        <taxon>Archaea</taxon>
        <taxon>Nitrososphaerota</taxon>
        <taxon>Candidatus Caldarchaeales</taxon>
        <taxon>Candidatus Caldarchaeaceae</taxon>
        <taxon>Candidatus Caldarchaeum</taxon>
    </lineage>
</organism>
<dbReference type="Proteomes" id="UP000608579">
    <property type="component" value="Unassembled WGS sequence"/>
</dbReference>
<dbReference type="PANTHER" id="PTHR43796">
    <property type="entry name" value="CARBOXYNORSPERMIDINE SYNTHASE"/>
    <property type="match status" value="1"/>
</dbReference>
<dbReference type="Pfam" id="PF03435">
    <property type="entry name" value="Sacchrp_dh_NADP"/>
    <property type="match status" value="1"/>
</dbReference>
<proteinExistence type="predicted"/>
<dbReference type="PANTHER" id="PTHR43796:SF2">
    <property type="entry name" value="CARBOXYNORSPERMIDINE SYNTHASE"/>
    <property type="match status" value="1"/>
</dbReference>
<dbReference type="AlphaFoldDB" id="A0A832ZYJ0"/>
<dbReference type="SUPFAM" id="SSF55347">
    <property type="entry name" value="Glyceraldehyde-3-phosphate dehydrogenase-like, C-terminal domain"/>
    <property type="match status" value="1"/>
</dbReference>
<evidence type="ECO:0000313" key="3">
    <source>
        <dbReference type="EMBL" id="HIQ29701.1"/>
    </source>
</evidence>
<sequence length="390" mass="44102">MKILVLGVGAVGEVIVKHLTDNGRISLTVADVDEARLRRIKRKVKERKLRTEKINMGDAERLEEIIKDHELLVNAATPDINLMLMNSCLKHGVNYIDLASDEIDEQLSLDRKYKSKEIMAIICLGEDPGLSNIYARYAADRLDKVHEIKIRDGEVSKSRKYPLVALFSPEVFFDEILSPSYIYVDGRYKKLSPFSGYELYEFPEPLGRQPVYSVAHEEVFTLPKFIKKGVRYVDFKLSLSDELIQAIKLLRRIGLLRARKVPVKGTKVAPKDVFFALMPKPSEVSRYIEGHAALVVEVTGESEKREVTYTMYTLMSHEEAYRMFRANATAYLTGTVPAVIAGMIAKGKIEGEGVMVPEQLEPEPIIEEIAEKKIVSYLETSEEGVMPMAE</sequence>
<dbReference type="InterPro" id="IPR005097">
    <property type="entry name" value="Sacchrp_dh_NADP-bd"/>
</dbReference>
<accession>A0A832ZYJ0</accession>
<evidence type="ECO:0008006" key="5">
    <source>
        <dbReference type="Google" id="ProtNLM"/>
    </source>
</evidence>
<dbReference type="EMBL" id="DQVM01000076">
    <property type="protein sequence ID" value="HIQ29701.1"/>
    <property type="molecule type" value="Genomic_DNA"/>
</dbReference>
<comment type="caution">
    <text evidence="3">The sequence shown here is derived from an EMBL/GenBank/DDBJ whole genome shotgun (WGS) entry which is preliminary data.</text>
</comment>
<evidence type="ECO:0000259" key="1">
    <source>
        <dbReference type="Pfam" id="PF03435"/>
    </source>
</evidence>
<dbReference type="SUPFAM" id="SSF51735">
    <property type="entry name" value="NAD(P)-binding Rossmann-fold domains"/>
    <property type="match status" value="1"/>
</dbReference>
<feature type="domain" description="Saccharopine dehydrogenase-like C-terminal" evidence="2">
    <location>
        <begin position="125"/>
        <end position="372"/>
    </location>
</feature>
<dbReference type="Gene3D" id="3.40.50.720">
    <property type="entry name" value="NAD(P)-binding Rossmann-like Domain"/>
    <property type="match status" value="1"/>
</dbReference>
<protein>
    <recommendedName>
        <fullName evidence="5">Saccharopine dehydrogenase</fullName>
    </recommendedName>
</protein>